<accession>A0A941DW62</accession>
<comment type="subunit">
    <text evidence="3">DNA polymerase III contains a core (composed of alpha, epsilon and theta chains) that associates with a tau subunit. This core dimerizes to form the POLIII' complex. PolIII' associates with the gamma complex (composed of gamma, delta, delta', psi and chi chains) and with the beta chain to form the complete DNA polymerase III complex.</text>
</comment>
<proteinExistence type="predicted"/>
<sequence>MLAEPIVMIDFETTGMSPVHGDRVTEVAAIRIVGNEIVERYVSLINCDVEVSPFITQLTGITQAMVDRAPPIAKVMPELLRFIGRDCLAAHNASFDEKFLYAESARLGLHLAHRGTVCTVKLARRILPGLSSYALGALATRLGIGFKGRAHRAEADAEVAANLLMHLSQHLSRHYQFGQVDPMLLVKLNQLSAAKVAAYLQQHYLQQQCQVRSPGSHFSLPKG</sequence>
<dbReference type="InterPro" id="IPR012337">
    <property type="entry name" value="RNaseH-like_sf"/>
</dbReference>
<gene>
    <name evidence="6" type="ORF">KDM90_00205</name>
</gene>
<comment type="catalytic activity">
    <reaction evidence="4">
        <text>DNA(n) + a 2'-deoxyribonucleoside 5'-triphosphate = DNA(n+1) + diphosphate</text>
        <dbReference type="Rhea" id="RHEA:22508"/>
        <dbReference type="Rhea" id="RHEA-COMP:17339"/>
        <dbReference type="Rhea" id="RHEA-COMP:17340"/>
        <dbReference type="ChEBI" id="CHEBI:33019"/>
        <dbReference type="ChEBI" id="CHEBI:61560"/>
        <dbReference type="ChEBI" id="CHEBI:173112"/>
        <dbReference type="EC" id="2.7.7.7"/>
    </reaction>
</comment>
<name>A0A941DW62_9BURK</name>
<dbReference type="Proteomes" id="UP000678545">
    <property type="component" value="Unassembled WGS sequence"/>
</dbReference>
<evidence type="ECO:0000259" key="5">
    <source>
        <dbReference type="SMART" id="SM00479"/>
    </source>
</evidence>
<comment type="caution">
    <text evidence="6">The sequence shown here is derived from an EMBL/GenBank/DDBJ whole genome shotgun (WGS) entry which is preliminary data.</text>
</comment>
<dbReference type="NCBIfam" id="TIGR00573">
    <property type="entry name" value="dnaq"/>
    <property type="match status" value="1"/>
</dbReference>
<dbReference type="Pfam" id="PF00929">
    <property type="entry name" value="RNase_T"/>
    <property type="match status" value="1"/>
</dbReference>
<dbReference type="GO" id="GO:0003887">
    <property type="term" value="F:DNA-directed DNA polymerase activity"/>
    <property type="evidence" value="ECO:0007669"/>
    <property type="project" value="UniProtKB-EC"/>
</dbReference>
<evidence type="ECO:0000256" key="3">
    <source>
        <dbReference type="ARBA" id="ARBA00026073"/>
    </source>
</evidence>
<dbReference type="SMART" id="SM00479">
    <property type="entry name" value="EXOIII"/>
    <property type="match status" value="1"/>
</dbReference>
<protein>
    <recommendedName>
        <fullName evidence="1">DNA-directed DNA polymerase</fullName>
        <ecNumber evidence="1">2.7.7.7</ecNumber>
    </recommendedName>
</protein>
<dbReference type="CDD" id="cd06127">
    <property type="entry name" value="DEDDh"/>
    <property type="match status" value="1"/>
</dbReference>
<dbReference type="AlphaFoldDB" id="A0A941DW62"/>
<dbReference type="GO" id="GO:0008408">
    <property type="term" value="F:3'-5' exonuclease activity"/>
    <property type="evidence" value="ECO:0007669"/>
    <property type="project" value="TreeGrafter"/>
</dbReference>
<dbReference type="InterPro" id="IPR013520">
    <property type="entry name" value="Ribonucl_H"/>
</dbReference>
<feature type="domain" description="Exonuclease" evidence="5">
    <location>
        <begin position="5"/>
        <end position="173"/>
    </location>
</feature>
<dbReference type="GO" id="GO:0045004">
    <property type="term" value="P:DNA replication proofreading"/>
    <property type="evidence" value="ECO:0007669"/>
    <property type="project" value="TreeGrafter"/>
</dbReference>
<evidence type="ECO:0000313" key="7">
    <source>
        <dbReference type="Proteomes" id="UP000678545"/>
    </source>
</evidence>
<dbReference type="GO" id="GO:0005829">
    <property type="term" value="C:cytosol"/>
    <property type="evidence" value="ECO:0007669"/>
    <property type="project" value="TreeGrafter"/>
</dbReference>
<evidence type="ECO:0000256" key="2">
    <source>
        <dbReference type="ARBA" id="ARBA00025483"/>
    </source>
</evidence>
<evidence type="ECO:0000256" key="1">
    <source>
        <dbReference type="ARBA" id="ARBA00012417"/>
    </source>
</evidence>
<dbReference type="InterPro" id="IPR036397">
    <property type="entry name" value="RNaseH_sf"/>
</dbReference>
<organism evidence="6 7">
    <name type="scientific">Undibacterium fentianense</name>
    <dbReference type="NCBI Taxonomy" id="2828728"/>
    <lineage>
        <taxon>Bacteria</taxon>
        <taxon>Pseudomonadati</taxon>
        <taxon>Pseudomonadota</taxon>
        <taxon>Betaproteobacteria</taxon>
        <taxon>Burkholderiales</taxon>
        <taxon>Oxalobacteraceae</taxon>
        <taxon>Undibacterium</taxon>
    </lineage>
</organism>
<dbReference type="EC" id="2.7.7.7" evidence="1"/>
<evidence type="ECO:0000313" key="6">
    <source>
        <dbReference type="EMBL" id="MBR7798429.1"/>
    </source>
</evidence>
<keyword evidence="7" id="KW-1185">Reference proteome</keyword>
<dbReference type="GO" id="GO:0003677">
    <property type="term" value="F:DNA binding"/>
    <property type="evidence" value="ECO:0007669"/>
    <property type="project" value="InterPro"/>
</dbReference>
<dbReference type="RefSeq" id="WP_212673613.1">
    <property type="nucleotide sequence ID" value="NZ_JAGSPJ010000001.1"/>
</dbReference>
<dbReference type="InterPro" id="IPR006054">
    <property type="entry name" value="DnaQ"/>
</dbReference>
<evidence type="ECO:0000256" key="4">
    <source>
        <dbReference type="ARBA" id="ARBA00049244"/>
    </source>
</evidence>
<keyword evidence="6" id="KW-0378">Hydrolase</keyword>
<dbReference type="SUPFAM" id="SSF53098">
    <property type="entry name" value="Ribonuclease H-like"/>
    <property type="match status" value="1"/>
</dbReference>
<dbReference type="PANTHER" id="PTHR30231">
    <property type="entry name" value="DNA POLYMERASE III SUBUNIT EPSILON"/>
    <property type="match status" value="1"/>
</dbReference>
<dbReference type="FunFam" id="3.30.420.10:FF:000045">
    <property type="entry name" value="3'-5' exonuclease DinG"/>
    <property type="match status" value="1"/>
</dbReference>
<reference evidence="6" key="1">
    <citation type="submission" date="2021-04" db="EMBL/GenBank/DDBJ databases">
        <title>novel species isolated from subtropical streams in China.</title>
        <authorList>
            <person name="Lu H."/>
        </authorList>
    </citation>
    <scope>NUCLEOTIDE SEQUENCE</scope>
    <source>
        <strain evidence="6">FT137W</strain>
    </source>
</reference>
<keyword evidence="6" id="KW-0269">Exonuclease</keyword>
<keyword evidence="6" id="KW-0540">Nuclease</keyword>
<dbReference type="Gene3D" id="3.30.420.10">
    <property type="entry name" value="Ribonuclease H-like superfamily/Ribonuclease H"/>
    <property type="match status" value="1"/>
</dbReference>
<dbReference type="PANTHER" id="PTHR30231:SF37">
    <property type="entry name" value="EXODEOXYRIBONUCLEASE 10"/>
    <property type="match status" value="1"/>
</dbReference>
<dbReference type="EMBL" id="JAGSPJ010000001">
    <property type="protein sequence ID" value="MBR7798429.1"/>
    <property type="molecule type" value="Genomic_DNA"/>
</dbReference>
<comment type="function">
    <text evidence="2">DNA polymerase III is a complex, multichain enzyme responsible for most of the replicative synthesis in bacteria. The epsilon subunit contain the editing function and is a proofreading 3'-5' exonuclease.</text>
</comment>